<evidence type="ECO:0000256" key="1">
    <source>
        <dbReference type="ARBA" id="ARBA00022723"/>
    </source>
</evidence>
<keyword evidence="6" id="KW-0539">Nucleus</keyword>
<dbReference type="OrthoDB" id="3598904at2759"/>
<dbReference type="Proteomes" id="UP000509510">
    <property type="component" value="Chromosome V"/>
</dbReference>
<dbReference type="KEGG" id="trg:TRUGW13939_09113"/>
<dbReference type="PANTHER" id="PTHR36206:SF4">
    <property type="entry name" value="HYPOTHETICAL CONSERVED PROTEIN (EUROFUNG)-RELATED"/>
    <property type="match status" value="1"/>
</dbReference>
<dbReference type="GO" id="GO:0003677">
    <property type="term" value="F:DNA binding"/>
    <property type="evidence" value="ECO:0007669"/>
    <property type="project" value="UniProtKB-KW"/>
</dbReference>
<dbReference type="PANTHER" id="PTHR36206">
    <property type="entry name" value="ASPERCRYPTIN BIOSYNTHESIS CLUSTER-SPECIFIC TRANSCRIPTION REGULATOR ATNN-RELATED"/>
    <property type="match status" value="1"/>
</dbReference>
<evidence type="ECO:0000256" key="5">
    <source>
        <dbReference type="ARBA" id="ARBA00023163"/>
    </source>
</evidence>
<keyword evidence="1" id="KW-0479">Metal-binding</keyword>
<keyword evidence="2" id="KW-0862">Zinc</keyword>
<dbReference type="PROSITE" id="PS00463">
    <property type="entry name" value="ZN2_CY6_FUNGAL_1"/>
    <property type="match status" value="1"/>
</dbReference>
<keyword evidence="5" id="KW-0804">Transcription</keyword>
<keyword evidence="9" id="KW-1185">Reference proteome</keyword>
<protein>
    <recommendedName>
        <fullName evidence="7">Zn(2)-C6 fungal-type domain-containing protein</fullName>
    </recommendedName>
</protein>
<dbReference type="SUPFAM" id="SSF57701">
    <property type="entry name" value="Zn2/Cys6 DNA-binding domain"/>
    <property type="match status" value="1"/>
</dbReference>
<dbReference type="InterPro" id="IPR036864">
    <property type="entry name" value="Zn2-C6_fun-type_DNA-bd_sf"/>
</dbReference>
<dbReference type="InterPro" id="IPR001138">
    <property type="entry name" value="Zn2Cys6_DnaBD"/>
</dbReference>
<organism evidence="8 9">
    <name type="scientific">Talaromyces rugulosus</name>
    <name type="common">Penicillium rugulosum</name>
    <dbReference type="NCBI Taxonomy" id="121627"/>
    <lineage>
        <taxon>Eukaryota</taxon>
        <taxon>Fungi</taxon>
        <taxon>Dikarya</taxon>
        <taxon>Ascomycota</taxon>
        <taxon>Pezizomycotina</taxon>
        <taxon>Eurotiomycetes</taxon>
        <taxon>Eurotiomycetidae</taxon>
        <taxon>Eurotiales</taxon>
        <taxon>Trichocomaceae</taxon>
        <taxon>Talaromyces</taxon>
        <taxon>Talaromyces sect. Islandici</taxon>
    </lineage>
</organism>
<reference evidence="9" key="1">
    <citation type="submission" date="2020-06" db="EMBL/GenBank/DDBJ databases">
        <title>A chromosome-scale genome assembly of Talaromyces rugulosus W13939.</title>
        <authorList>
            <person name="Wang B."/>
            <person name="Guo L."/>
            <person name="Ye K."/>
            <person name="Wang L."/>
        </authorList>
    </citation>
    <scope>NUCLEOTIDE SEQUENCE [LARGE SCALE GENOMIC DNA]</scope>
    <source>
        <strain evidence="9">W13939</strain>
    </source>
</reference>
<dbReference type="InterPro" id="IPR052360">
    <property type="entry name" value="Transcr_Regulatory_Proteins"/>
</dbReference>
<dbReference type="PRINTS" id="PR00755">
    <property type="entry name" value="AFLATOXINBRP"/>
</dbReference>
<dbReference type="GO" id="GO:0000981">
    <property type="term" value="F:DNA-binding transcription factor activity, RNA polymerase II-specific"/>
    <property type="evidence" value="ECO:0007669"/>
    <property type="project" value="InterPro"/>
</dbReference>
<evidence type="ECO:0000256" key="6">
    <source>
        <dbReference type="ARBA" id="ARBA00023242"/>
    </source>
</evidence>
<evidence type="ECO:0000256" key="2">
    <source>
        <dbReference type="ARBA" id="ARBA00022833"/>
    </source>
</evidence>
<accession>A0A7H8R731</accession>
<dbReference type="Gene3D" id="4.10.240.10">
    <property type="entry name" value="Zn(2)-C6 fungal-type DNA-binding domain"/>
    <property type="match status" value="1"/>
</dbReference>
<feature type="domain" description="Zn(2)-C6 fungal-type" evidence="7">
    <location>
        <begin position="13"/>
        <end position="41"/>
    </location>
</feature>
<keyword evidence="4" id="KW-0238">DNA-binding</keyword>
<evidence type="ECO:0000313" key="8">
    <source>
        <dbReference type="EMBL" id="QKX61957.1"/>
    </source>
</evidence>
<evidence type="ECO:0000259" key="7">
    <source>
        <dbReference type="PROSITE" id="PS50048"/>
    </source>
</evidence>
<dbReference type="GO" id="GO:0008270">
    <property type="term" value="F:zinc ion binding"/>
    <property type="evidence" value="ECO:0007669"/>
    <property type="project" value="InterPro"/>
</dbReference>
<dbReference type="SMART" id="SM00066">
    <property type="entry name" value="GAL4"/>
    <property type="match status" value="1"/>
</dbReference>
<dbReference type="CDD" id="cd00067">
    <property type="entry name" value="GAL4"/>
    <property type="match status" value="1"/>
</dbReference>
<evidence type="ECO:0000256" key="4">
    <source>
        <dbReference type="ARBA" id="ARBA00023125"/>
    </source>
</evidence>
<gene>
    <name evidence="8" type="ORF">TRUGW13939_09113</name>
</gene>
<dbReference type="RefSeq" id="XP_035348131.1">
    <property type="nucleotide sequence ID" value="XM_035492238.1"/>
</dbReference>
<evidence type="ECO:0000313" key="9">
    <source>
        <dbReference type="Proteomes" id="UP000509510"/>
    </source>
</evidence>
<sequence length="512" mass="59036">MNSRRSMPKVRSGCQTCKSRRVKCDEQKPSCARCIRAGRECKGYPPPDKNSQLHNGELSLNIPIKAYSIPFKVPGSRTDRQLLHFYCSDAAGNLSDFYHRELWTRIILQRCHDQSIIRNAVVTLSSLYLDYVRGENYYADIGWSPPAKSLEQITKCHRQLMTHLSSPNASLEIALICSLFFHAFETILGNQQQSIFHLDQGILLLKRYQADKNYQLAPASEELCTHLTAQFSRLDVRASRCDPTRVPLLNLVSPAEISGTVSLVPDVFFSPTHAEAVYLKLENWSEHRKRAQETYIPESIENMHLQTIYENKIFAGELKKYCDNIEKLVYYCRSQDPSWTSHALMLQISSRVCYTAFQNTPSPDPSLPRQNREELEESLKEIVSDMDCLLSSFKEPYQFADSRYFTLSSNLIMILTFVIIKTTNRDTLEKSLSLLKHNRLPSREGLADSEAMGYVFQKLRSQLLKEHIRGDDNQYFDTTMEQLGANILTRPRTFYEMFVNMKNEEAGNEQWQ</sequence>
<dbReference type="PROSITE" id="PS50048">
    <property type="entry name" value="ZN2_CY6_FUNGAL_2"/>
    <property type="match status" value="1"/>
</dbReference>
<proteinExistence type="predicted"/>
<evidence type="ECO:0000256" key="3">
    <source>
        <dbReference type="ARBA" id="ARBA00023015"/>
    </source>
</evidence>
<dbReference type="Pfam" id="PF00172">
    <property type="entry name" value="Zn_clus"/>
    <property type="match status" value="1"/>
</dbReference>
<keyword evidence="3" id="KW-0805">Transcription regulation</keyword>
<dbReference type="GeneID" id="55996597"/>
<dbReference type="EMBL" id="CP055902">
    <property type="protein sequence ID" value="QKX61957.1"/>
    <property type="molecule type" value="Genomic_DNA"/>
</dbReference>
<name>A0A7H8R731_TALRU</name>
<dbReference type="AlphaFoldDB" id="A0A7H8R731"/>